<reference evidence="1" key="1">
    <citation type="journal article" date="2022" name="Int. J. Mol. Sci.">
        <title>Draft Genome of Tanacetum Coccineum: Genomic Comparison of Closely Related Tanacetum-Family Plants.</title>
        <authorList>
            <person name="Yamashiro T."/>
            <person name="Shiraishi A."/>
            <person name="Nakayama K."/>
            <person name="Satake H."/>
        </authorList>
    </citation>
    <scope>NUCLEOTIDE SEQUENCE</scope>
</reference>
<comment type="caution">
    <text evidence="1">The sequence shown here is derived from an EMBL/GenBank/DDBJ whole genome shotgun (WGS) entry which is preliminary data.</text>
</comment>
<evidence type="ECO:0000313" key="2">
    <source>
        <dbReference type="Proteomes" id="UP001151760"/>
    </source>
</evidence>
<evidence type="ECO:0000313" key="1">
    <source>
        <dbReference type="EMBL" id="GJT43855.1"/>
    </source>
</evidence>
<dbReference type="Proteomes" id="UP001151760">
    <property type="component" value="Unassembled WGS sequence"/>
</dbReference>
<reference evidence="1" key="2">
    <citation type="submission" date="2022-01" db="EMBL/GenBank/DDBJ databases">
        <authorList>
            <person name="Yamashiro T."/>
            <person name="Shiraishi A."/>
            <person name="Satake H."/>
            <person name="Nakayama K."/>
        </authorList>
    </citation>
    <scope>NUCLEOTIDE SEQUENCE</scope>
</reference>
<organism evidence="1 2">
    <name type="scientific">Tanacetum coccineum</name>
    <dbReference type="NCBI Taxonomy" id="301880"/>
    <lineage>
        <taxon>Eukaryota</taxon>
        <taxon>Viridiplantae</taxon>
        <taxon>Streptophyta</taxon>
        <taxon>Embryophyta</taxon>
        <taxon>Tracheophyta</taxon>
        <taxon>Spermatophyta</taxon>
        <taxon>Magnoliopsida</taxon>
        <taxon>eudicotyledons</taxon>
        <taxon>Gunneridae</taxon>
        <taxon>Pentapetalae</taxon>
        <taxon>asterids</taxon>
        <taxon>campanulids</taxon>
        <taxon>Asterales</taxon>
        <taxon>Asteraceae</taxon>
        <taxon>Asteroideae</taxon>
        <taxon>Anthemideae</taxon>
        <taxon>Anthemidinae</taxon>
        <taxon>Tanacetum</taxon>
    </lineage>
</organism>
<dbReference type="EMBL" id="BQNB010015765">
    <property type="protein sequence ID" value="GJT43855.1"/>
    <property type="molecule type" value="Genomic_DNA"/>
</dbReference>
<name>A0ABQ5DXR1_9ASTR</name>
<accession>A0ABQ5DXR1</accession>
<proteinExistence type="predicted"/>
<protein>
    <recommendedName>
        <fullName evidence="3">HMG box domain-containing protein</fullName>
    </recommendedName>
</protein>
<sequence>MWRNLTDAEDACYRLDDREKQNEIMIWTKMKQRYGYHDRSAGPSSSGFLHIPQRSNAMDTMTEQRYGYHDRSVGPSSSGFLHIPHPDLGGGERKLWRWRCWWVISNSIGKSDVMSDRVFMSSWVKSTNNCFGGMMLIFGLLEALEMEALVDAMDIDSG</sequence>
<keyword evidence="2" id="KW-1185">Reference proteome</keyword>
<gene>
    <name evidence="1" type="ORF">Tco_0952570</name>
</gene>
<evidence type="ECO:0008006" key="3">
    <source>
        <dbReference type="Google" id="ProtNLM"/>
    </source>
</evidence>